<proteinExistence type="predicted"/>
<sequence length="360" mass="37766">MALLAVVVGGRGRLWGAVLGAALVTIVRDDIGASLGGRGPLLLGSGLHRCRLPAAPRLRRHQLAPAPHPTHPGGQGMSATTAAPPALTLRNVTKKYGALVAVDDVSLEVAKGGRHALIGPNGAGKSTLFNLVAGGLPATSGQILFSGDDVTKRSAAWRARRGLGKTFQHSSLFLSMNPLDNVALAAQRVAGKGMSWVTSSTRRNSEIDDLAEQCVADVGLTDRSHIMTGNLSHGERRQLEVAVALATRPKLLLLDEPAAGMSPAESHRFIELVRSLPEDLTVVIIEHDLELVFQLADRVSVLHLGGLIADGPADEVREDPAVQQAYLGEGSLEELFHETPVPPDLPVSTTSPAPTQEAAG</sequence>
<evidence type="ECO:0000313" key="2">
    <source>
        <dbReference type="Proteomes" id="UP001059663"/>
    </source>
</evidence>
<dbReference type="Proteomes" id="UP001059663">
    <property type="component" value="Chromosome"/>
</dbReference>
<keyword evidence="1" id="KW-0067">ATP-binding</keyword>
<dbReference type="EMBL" id="CP087977">
    <property type="protein sequence ID" value="UUZ45524.1"/>
    <property type="molecule type" value="Genomic_DNA"/>
</dbReference>
<name>A0AC61U6C9_9MICO</name>
<organism evidence="1 2">
    <name type="scientific">Janibacter limosus</name>
    <dbReference type="NCBI Taxonomy" id="53458"/>
    <lineage>
        <taxon>Bacteria</taxon>
        <taxon>Bacillati</taxon>
        <taxon>Actinomycetota</taxon>
        <taxon>Actinomycetes</taxon>
        <taxon>Micrococcales</taxon>
        <taxon>Intrasporangiaceae</taxon>
        <taxon>Janibacter</taxon>
    </lineage>
</organism>
<keyword evidence="1" id="KW-0547">Nucleotide-binding</keyword>
<reference evidence="1" key="1">
    <citation type="submission" date="2021-11" db="EMBL/GenBank/DDBJ databases">
        <title>Study of the species diversity of bacterial strains isolated from a unique natural object - Shulgan-Tash cave (Bashkiria).</title>
        <authorList>
            <person name="Sazanova A.L."/>
            <person name="Chirak E.R."/>
            <person name="Safronova V.I."/>
        </authorList>
    </citation>
    <scope>NUCLEOTIDE SEQUENCE</scope>
    <source>
        <strain evidence="1">P1</strain>
    </source>
</reference>
<evidence type="ECO:0000313" key="1">
    <source>
        <dbReference type="EMBL" id="UUZ45524.1"/>
    </source>
</evidence>
<gene>
    <name evidence="1" type="ORF">LP422_05290</name>
</gene>
<accession>A0AC61U6C9</accession>
<protein>
    <submittedName>
        <fullName evidence="1">ATP-binding cassette domain-containing protein</fullName>
    </submittedName>
</protein>